<gene>
    <name evidence="1" type="ORF">R70211_07695</name>
</gene>
<proteinExistence type="predicted"/>
<accession>A0A9N8NGK6</accession>
<evidence type="ECO:0000313" key="2">
    <source>
        <dbReference type="Proteomes" id="UP000675121"/>
    </source>
</evidence>
<comment type="caution">
    <text evidence="1">The sequence shown here is derived from an EMBL/GenBank/DDBJ whole genome shotgun (WGS) entry which is preliminary data.</text>
</comment>
<dbReference type="EMBL" id="CAJNAS010000057">
    <property type="protein sequence ID" value="CAE6969536.1"/>
    <property type="molecule type" value="Genomic_DNA"/>
</dbReference>
<organism evidence="1 2">
    <name type="scientific">Paraburkholderia domus</name>
    <dbReference type="NCBI Taxonomy" id="2793075"/>
    <lineage>
        <taxon>Bacteria</taxon>
        <taxon>Pseudomonadati</taxon>
        <taxon>Pseudomonadota</taxon>
        <taxon>Betaproteobacteria</taxon>
        <taxon>Burkholderiales</taxon>
        <taxon>Burkholderiaceae</taxon>
        <taxon>Paraburkholderia</taxon>
    </lineage>
</organism>
<dbReference type="RefSeq" id="WP_201084450.1">
    <property type="nucleotide sequence ID" value="NZ_CAJNAS010000057.1"/>
</dbReference>
<keyword evidence="2" id="KW-1185">Reference proteome</keyword>
<sequence>MLTLTPEQFAILSLPDPHAFAPQLAAEIRRDYPTFVVNMDDTALTREVERSYRHASETLRITHLPTLVEWTQADVAWARGLRGEMNVDLSIRKSRSRNLTAQDLLSGMKAGAAWHKEDH</sequence>
<name>A0A9N8NGK6_9BURK</name>
<reference evidence="1" key="1">
    <citation type="submission" date="2021-02" db="EMBL/GenBank/DDBJ databases">
        <authorList>
            <person name="Vanwijnsberghe S."/>
        </authorList>
    </citation>
    <scope>NUCLEOTIDE SEQUENCE</scope>
    <source>
        <strain evidence="1">R-70211</strain>
    </source>
</reference>
<dbReference type="AlphaFoldDB" id="A0A9N8NGK6"/>
<evidence type="ECO:0000313" key="1">
    <source>
        <dbReference type="EMBL" id="CAE6969536.1"/>
    </source>
</evidence>
<protein>
    <submittedName>
        <fullName evidence="1">Uncharacterized protein</fullName>
    </submittedName>
</protein>
<dbReference type="Proteomes" id="UP000675121">
    <property type="component" value="Unassembled WGS sequence"/>
</dbReference>